<evidence type="ECO:0000313" key="5">
    <source>
        <dbReference type="Proteomes" id="UP000254330"/>
    </source>
</evidence>
<evidence type="ECO:0000313" key="3">
    <source>
        <dbReference type="EMBL" id="STX08821.1"/>
    </source>
</evidence>
<dbReference type="Pfam" id="PF08858">
    <property type="entry name" value="IDEAL"/>
    <property type="match status" value="1"/>
</dbReference>
<dbReference type="SMART" id="SM00914">
    <property type="entry name" value="IDEAL"/>
    <property type="match status" value="1"/>
</dbReference>
<dbReference type="AlphaFoldDB" id="A0A2U3ADI5"/>
<comment type="caution">
    <text evidence="3">The sequence shown here is derived from an EMBL/GenBank/DDBJ whole genome shotgun (WGS) entry which is preliminary data.</text>
</comment>
<dbReference type="Proteomes" id="UP000254330">
    <property type="component" value="Unassembled WGS sequence"/>
</dbReference>
<keyword evidence="6" id="KW-1185">Reference proteome</keyword>
<proteinExistence type="predicted"/>
<dbReference type="Gene3D" id="4.10.810.10">
    <property type="entry name" value="Virus Scaffolding Protein, Chain A"/>
    <property type="match status" value="1"/>
</dbReference>
<feature type="compositionally biased region" description="Polar residues" evidence="1">
    <location>
        <begin position="1"/>
        <end position="16"/>
    </location>
</feature>
<evidence type="ECO:0000259" key="2">
    <source>
        <dbReference type="SMART" id="SM00914"/>
    </source>
</evidence>
<evidence type="ECO:0000313" key="6">
    <source>
        <dbReference type="Proteomes" id="UP000294641"/>
    </source>
</evidence>
<dbReference type="InterPro" id="IPR027393">
    <property type="entry name" value="Virus_scaffolding_prot_C"/>
</dbReference>
<organism evidence="3 5">
    <name type="scientific">Kurthia zopfii</name>
    <dbReference type="NCBI Taxonomy" id="1650"/>
    <lineage>
        <taxon>Bacteria</taxon>
        <taxon>Bacillati</taxon>
        <taxon>Bacillota</taxon>
        <taxon>Bacilli</taxon>
        <taxon>Bacillales</taxon>
        <taxon>Caryophanaceae</taxon>
        <taxon>Kurthia</taxon>
    </lineage>
</organism>
<reference evidence="3 5" key="1">
    <citation type="submission" date="2018-06" db="EMBL/GenBank/DDBJ databases">
        <authorList>
            <consortium name="Pathogen Informatics"/>
            <person name="Doyle S."/>
        </authorList>
    </citation>
    <scope>NUCLEOTIDE SEQUENCE [LARGE SCALE GENOMIC DNA]</scope>
    <source>
        <strain evidence="3 5">NCTC10597</strain>
    </source>
</reference>
<reference evidence="4 6" key="2">
    <citation type="submission" date="2019-03" db="EMBL/GenBank/DDBJ databases">
        <title>Genomic Encyclopedia of Type Strains, Phase IV (KMG-IV): sequencing the most valuable type-strain genomes for metagenomic binning, comparative biology and taxonomic classification.</title>
        <authorList>
            <person name="Goeker M."/>
        </authorList>
    </citation>
    <scope>NUCLEOTIDE SEQUENCE [LARGE SCALE GENOMIC DNA]</scope>
    <source>
        <strain evidence="4 6">DSM 20580</strain>
    </source>
</reference>
<protein>
    <submittedName>
        <fullName evidence="4">IDEAL domain-containing protein</fullName>
    </submittedName>
    <submittedName>
        <fullName evidence="3">Uncharacterized conserved protein</fullName>
    </submittedName>
</protein>
<evidence type="ECO:0000313" key="4">
    <source>
        <dbReference type="EMBL" id="TDR39276.1"/>
    </source>
</evidence>
<sequence length="80" mass="9357">MEYRYSQQNSPNNEHPLSQGLHGQELLNDIYIDLFLKQLLADQQIGLLRAAIDDALDKRDEEAFLRHTESLIEFQQSLEE</sequence>
<feature type="domain" description="IDEAL" evidence="2">
    <location>
        <begin position="35"/>
        <end position="71"/>
    </location>
</feature>
<dbReference type="Proteomes" id="UP000294641">
    <property type="component" value="Unassembled WGS sequence"/>
</dbReference>
<feature type="region of interest" description="Disordered" evidence="1">
    <location>
        <begin position="1"/>
        <end position="20"/>
    </location>
</feature>
<accession>A0A2U3ADI5</accession>
<dbReference type="InterPro" id="IPR014957">
    <property type="entry name" value="IDEAL_dom"/>
</dbReference>
<dbReference type="RefSeq" id="WP_109349368.1">
    <property type="nucleotide sequence ID" value="NZ_BJUE01000034.1"/>
</dbReference>
<dbReference type="EMBL" id="UGNP01000001">
    <property type="protein sequence ID" value="STX08821.1"/>
    <property type="molecule type" value="Genomic_DNA"/>
</dbReference>
<name>A0A2U3ADI5_9BACL</name>
<gene>
    <name evidence="4" type="ORF">DFR61_11251</name>
    <name evidence="3" type="ORF">NCTC10597_00487</name>
</gene>
<dbReference type="OrthoDB" id="2660250at2"/>
<dbReference type="EMBL" id="SNZG01000012">
    <property type="protein sequence ID" value="TDR39276.1"/>
    <property type="molecule type" value="Genomic_DNA"/>
</dbReference>
<evidence type="ECO:0000256" key="1">
    <source>
        <dbReference type="SAM" id="MobiDB-lite"/>
    </source>
</evidence>